<dbReference type="HOGENOM" id="CLU_885227_0_0_0"/>
<accession>I0II72</accession>
<proteinExistence type="predicted"/>
<feature type="region of interest" description="Disordered" evidence="1">
    <location>
        <begin position="144"/>
        <end position="166"/>
    </location>
</feature>
<keyword evidence="2" id="KW-1133">Transmembrane helix</keyword>
<feature type="transmembrane region" description="Helical" evidence="2">
    <location>
        <begin position="27"/>
        <end position="49"/>
    </location>
</feature>
<dbReference type="STRING" id="1142394.PSMK_28010"/>
<sequence>MSLRPPRSVPPRRRACRTCRARRGGSVYLLVLGTSAMVAILGISGLLAARLVRATAALGTDAAVAESLAVAGVAAAANRLGRDAAFAAAPPAGWAGPEPLGEGSLHTKVEPEPGSPGVHRVRVRAQVGDSVRVLAATLREPPRLGPELLPNPSFEHGVAPTLGRGDEDAELRRVRLGGRRVAELDDRDEPSDGLEVPMPADLLTDATFRLAATARVTSGGDHLRVGLEARALHLVVQQAVVGPVAGAFVTIVDDLTLPPLPPLGSRYFFVETRDGTAGLQVDSVSLRRVLDPVAAEVLPGSLRWLADDDRPAGA</sequence>
<keyword evidence="2" id="KW-0812">Transmembrane</keyword>
<dbReference type="AlphaFoldDB" id="I0II72"/>
<evidence type="ECO:0000256" key="1">
    <source>
        <dbReference type="SAM" id="MobiDB-lite"/>
    </source>
</evidence>
<dbReference type="Proteomes" id="UP000007881">
    <property type="component" value="Chromosome"/>
</dbReference>
<evidence type="ECO:0000313" key="3">
    <source>
        <dbReference type="EMBL" id="BAM04960.1"/>
    </source>
</evidence>
<dbReference type="RefSeq" id="WP_014438170.1">
    <property type="nucleotide sequence ID" value="NC_017080.1"/>
</dbReference>
<organism evidence="3 4">
    <name type="scientific">Phycisphaera mikurensis (strain NBRC 102666 / KCTC 22515 / FYK2301M01)</name>
    <dbReference type="NCBI Taxonomy" id="1142394"/>
    <lineage>
        <taxon>Bacteria</taxon>
        <taxon>Pseudomonadati</taxon>
        <taxon>Planctomycetota</taxon>
        <taxon>Phycisphaerae</taxon>
        <taxon>Phycisphaerales</taxon>
        <taxon>Phycisphaeraceae</taxon>
        <taxon>Phycisphaera</taxon>
    </lineage>
</organism>
<gene>
    <name evidence="3" type="ordered locus">PSMK_28010</name>
</gene>
<dbReference type="KEGG" id="phm:PSMK_28010"/>
<keyword evidence="2" id="KW-0472">Membrane</keyword>
<name>I0II72_PHYMF</name>
<evidence type="ECO:0000313" key="4">
    <source>
        <dbReference type="Proteomes" id="UP000007881"/>
    </source>
</evidence>
<feature type="region of interest" description="Disordered" evidence="1">
    <location>
        <begin position="97"/>
        <end position="118"/>
    </location>
</feature>
<dbReference type="EMBL" id="AP012338">
    <property type="protein sequence ID" value="BAM04960.1"/>
    <property type="molecule type" value="Genomic_DNA"/>
</dbReference>
<evidence type="ECO:0000256" key="2">
    <source>
        <dbReference type="SAM" id="Phobius"/>
    </source>
</evidence>
<protein>
    <submittedName>
        <fullName evidence="3">Uncharacterized protein</fullName>
    </submittedName>
</protein>
<dbReference type="Gene3D" id="2.60.120.260">
    <property type="entry name" value="Galactose-binding domain-like"/>
    <property type="match status" value="1"/>
</dbReference>
<keyword evidence="4" id="KW-1185">Reference proteome</keyword>
<reference evidence="3 4" key="1">
    <citation type="submission" date="2012-02" db="EMBL/GenBank/DDBJ databases">
        <title>Complete genome sequence of Phycisphaera mikurensis NBRC 102666.</title>
        <authorList>
            <person name="Ankai A."/>
            <person name="Hosoyama A."/>
            <person name="Terui Y."/>
            <person name="Sekine M."/>
            <person name="Fukai R."/>
            <person name="Kato Y."/>
            <person name="Nakamura S."/>
            <person name="Yamada-Narita S."/>
            <person name="Kawakoshi A."/>
            <person name="Fukunaga Y."/>
            <person name="Yamazaki S."/>
            <person name="Fujita N."/>
        </authorList>
    </citation>
    <scope>NUCLEOTIDE SEQUENCE [LARGE SCALE GENOMIC DNA]</scope>
    <source>
        <strain evidence="4">NBRC 102666 / KCTC 22515 / FYK2301M01</strain>
    </source>
</reference>